<evidence type="ECO:0000256" key="3">
    <source>
        <dbReference type="RuleBase" id="RU003939"/>
    </source>
</evidence>
<dbReference type="InterPro" id="IPR010992">
    <property type="entry name" value="IHF-like_DNA-bd_dom_sf"/>
</dbReference>
<evidence type="ECO:0008006" key="6">
    <source>
        <dbReference type="Google" id="ProtNLM"/>
    </source>
</evidence>
<dbReference type="Gene3D" id="4.10.520.10">
    <property type="entry name" value="IHF-like DNA-binding proteins"/>
    <property type="match status" value="1"/>
</dbReference>
<dbReference type="InterPro" id="IPR000119">
    <property type="entry name" value="Hist_DNA-bd"/>
</dbReference>
<dbReference type="CDD" id="cd13836">
    <property type="entry name" value="IHF_B"/>
    <property type="match status" value="1"/>
</dbReference>
<dbReference type="PANTHER" id="PTHR33175:SF5">
    <property type="entry name" value="INTEGRATION HOST FACTOR SUBUNIT BETA"/>
    <property type="match status" value="1"/>
</dbReference>
<protein>
    <recommendedName>
        <fullName evidence="6">Integration host factor subunit beta</fullName>
    </recommendedName>
</protein>
<dbReference type="PANTHER" id="PTHR33175">
    <property type="entry name" value="DNA-BINDING PROTEIN HU"/>
    <property type="match status" value="1"/>
</dbReference>
<gene>
    <name evidence="4" type="ORF">A6M23_11840</name>
</gene>
<dbReference type="GO" id="GO:0030527">
    <property type="term" value="F:structural constituent of chromatin"/>
    <property type="evidence" value="ECO:0007669"/>
    <property type="project" value="InterPro"/>
</dbReference>
<dbReference type="SMART" id="SM00411">
    <property type="entry name" value="BHL"/>
    <property type="match status" value="1"/>
</dbReference>
<evidence type="ECO:0000256" key="1">
    <source>
        <dbReference type="ARBA" id="ARBA00010529"/>
    </source>
</evidence>
<keyword evidence="5" id="KW-1185">Reference proteome</keyword>
<dbReference type="GO" id="GO:0003677">
    <property type="term" value="F:DNA binding"/>
    <property type="evidence" value="ECO:0007669"/>
    <property type="project" value="UniProtKB-KW"/>
</dbReference>
<dbReference type="Pfam" id="PF00216">
    <property type="entry name" value="Bac_DNA_binding"/>
    <property type="match status" value="1"/>
</dbReference>
<dbReference type="EMBL" id="LWRY01000133">
    <property type="protein sequence ID" value="OCX71495.1"/>
    <property type="molecule type" value="Genomic_DNA"/>
</dbReference>
<sequence>MNKSTMMENIYQQLRDQGHNDLARRDVIMAVGLILDLCAQALAEGERIEIRDFGAFTLHIIAARAGRNPKTGKSVDVPEKRTVHFKPGRAMRVKVNQNNRSF</sequence>
<dbReference type="Proteomes" id="UP000095008">
    <property type="component" value="Unassembled WGS sequence"/>
</dbReference>
<comment type="similarity">
    <text evidence="1 3">Belongs to the bacterial histone-like protein family.</text>
</comment>
<reference evidence="4" key="1">
    <citation type="journal article" date="2016" name="Int. J. Mol. Sci.">
        <title>Comparative genomics of the extreme acidophile Acidithiobacillus thiooxidans reveals intraspecific divergence and niche adaptation.</title>
        <authorList>
            <person name="Zhang X."/>
            <person name="Feng X."/>
            <person name="Tao J."/>
            <person name="Ma L."/>
            <person name="Xiao Y."/>
            <person name="Liang Y."/>
            <person name="Liu X."/>
            <person name="Yin H."/>
        </authorList>
    </citation>
    <scope>NUCLEOTIDE SEQUENCE [LARGE SCALE GENOMIC DNA]</scope>
    <source>
        <strain evidence="4">DXS-W</strain>
    </source>
</reference>
<dbReference type="PRINTS" id="PR01727">
    <property type="entry name" value="DNABINDINGHU"/>
</dbReference>
<name>A0A1C2I661_ACITH</name>
<dbReference type="SUPFAM" id="SSF47729">
    <property type="entry name" value="IHF-like DNA-binding proteins"/>
    <property type="match status" value="1"/>
</dbReference>
<evidence type="ECO:0000256" key="2">
    <source>
        <dbReference type="ARBA" id="ARBA00023125"/>
    </source>
</evidence>
<accession>A0A1C2I661</accession>
<comment type="caution">
    <text evidence="4">The sequence shown here is derived from an EMBL/GenBank/DDBJ whole genome shotgun (WGS) entry which is preliminary data.</text>
</comment>
<dbReference type="GO" id="GO:0005829">
    <property type="term" value="C:cytosol"/>
    <property type="evidence" value="ECO:0007669"/>
    <property type="project" value="TreeGrafter"/>
</dbReference>
<organism evidence="4 5">
    <name type="scientific">Acidithiobacillus thiooxidans</name>
    <name type="common">Thiobacillus thiooxidans</name>
    <dbReference type="NCBI Taxonomy" id="930"/>
    <lineage>
        <taxon>Bacteria</taxon>
        <taxon>Pseudomonadati</taxon>
        <taxon>Pseudomonadota</taxon>
        <taxon>Acidithiobacillia</taxon>
        <taxon>Acidithiobacillales</taxon>
        <taxon>Acidithiobacillaceae</taxon>
        <taxon>Acidithiobacillus</taxon>
    </lineage>
</organism>
<evidence type="ECO:0000313" key="4">
    <source>
        <dbReference type="EMBL" id="OCX71495.1"/>
    </source>
</evidence>
<dbReference type="OrthoDB" id="5296423at2"/>
<proteinExistence type="inferred from homology"/>
<dbReference type="AlphaFoldDB" id="A0A1C2I661"/>
<keyword evidence="2" id="KW-0238">DNA-binding</keyword>
<dbReference type="RefSeq" id="WP_065973788.1">
    <property type="nucleotide sequence ID" value="NZ_JAAOMO010000028.1"/>
</dbReference>
<evidence type="ECO:0000313" key="5">
    <source>
        <dbReference type="Proteomes" id="UP000095008"/>
    </source>
</evidence>